<evidence type="ECO:0000313" key="1">
    <source>
        <dbReference type="EMBL" id="PIZ69511.1"/>
    </source>
</evidence>
<organism evidence="1 2">
    <name type="scientific">Candidatus Portnoybacteria bacterium CG_4_10_14_0_2_um_filter_43_36</name>
    <dbReference type="NCBI Taxonomy" id="1974798"/>
    <lineage>
        <taxon>Bacteria</taxon>
        <taxon>Candidatus Portnoyibacteriota</taxon>
    </lineage>
</organism>
<sequence>YNYYYQFDMPRLKEKYFEAKILRRKGYSFNEITKKLNISKSTASIWLRDIKLSKSAIERLKRRCLLGYEKTREKKRLKREKIDKDLKKEAEIFLSSVKLGKKHLKMFCALLYECEGTKNTASGISFSNSNPELVKLFLFLLRSSFEIDEKRFRVCVHIHDYHSPKKQMSFWSKITGISKKQFIKPYQKPNTGKRIKDNYQGCANIRYFDSLLARRLSLVSKIIMEKYGRVG</sequence>
<evidence type="ECO:0000313" key="2">
    <source>
        <dbReference type="Proteomes" id="UP000231688"/>
    </source>
</evidence>
<name>A0A2M7UE88_9BACT</name>
<dbReference type="EMBL" id="PFOH01000034">
    <property type="protein sequence ID" value="PIZ69511.1"/>
    <property type="molecule type" value="Genomic_DNA"/>
</dbReference>
<protein>
    <submittedName>
        <fullName evidence="1">Uncharacterized protein</fullName>
    </submittedName>
</protein>
<gene>
    <name evidence="1" type="ORF">COY10_01365</name>
</gene>
<reference evidence="2" key="1">
    <citation type="submission" date="2017-09" db="EMBL/GenBank/DDBJ databases">
        <title>Depth-based differentiation of microbial function through sediment-hosted aquifers and enrichment of novel symbionts in the deep terrestrial subsurface.</title>
        <authorList>
            <person name="Probst A.J."/>
            <person name="Ladd B."/>
            <person name="Jarett J.K."/>
            <person name="Geller-Mcgrath D.E."/>
            <person name="Sieber C.M.K."/>
            <person name="Emerson J.B."/>
            <person name="Anantharaman K."/>
            <person name="Thomas B.C."/>
            <person name="Malmstrom R."/>
            <person name="Stieglmeier M."/>
            <person name="Klingl A."/>
            <person name="Woyke T."/>
            <person name="Ryan C.M."/>
            <person name="Banfield J.F."/>
        </authorList>
    </citation>
    <scope>NUCLEOTIDE SEQUENCE [LARGE SCALE GENOMIC DNA]</scope>
</reference>
<accession>A0A2M7UE88</accession>
<comment type="caution">
    <text evidence="1">The sequence shown here is derived from an EMBL/GenBank/DDBJ whole genome shotgun (WGS) entry which is preliminary data.</text>
</comment>
<dbReference type="Proteomes" id="UP000231688">
    <property type="component" value="Unassembled WGS sequence"/>
</dbReference>
<feature type="non-terminal residue" evidence="1">
    <location>
        <position position="1"/>
    </location>
</feature>
<dbReference type="AlphaFoldDB" id="A0A2M7UE88"/>
<proteinExistence type="predicted"/>